<proteinExistence type="predicted"/>
<keyword evidence="2" id="KW-1185">Reference proteome</keyword>
<comment type="caution">
    <text evidence="1">The sequence shown here is derived from an EMBL/GenBank/DDBJ whole genome shotgun (WGS) entry which is preliminary data.</text>
</comment>
<dbReference type="EMBL" id="CADEAL010001623">
    <property type="protein sequence ID" value="CAB1434014.1"/>
    <property type="molecule type" value="Genomic_DNA"/>
</dbReference>
<accession>A0A9N7YQS2</accession>
<name>A0A9N7YQS2_PLEPL</name>
<gene>
    <name evidence="1" type="ORF">PLEPLA_LOCUS22103</name>
</gene>
<sequence length="158" mass="17813">MYAQQAQTAKRFVTDKSISRIHFSPLRVSSGSPRCSQMCARCTRTASSLKKSGGEERRHLVAVPDFNAQRRDQLRSGWTGRLVIHQWEGGGEEHLSRRPRHLTGLMWLQNLQPPRNQGPHPHSVFIGPCSLSSVDASPPLSRSRFPPICLERTGARRH</sequence>
<dbReference type="AlphaFoldDB" id="A0A9N7YQS2"/>
<organism evidence="1 2">
    <name type="scientific">Pleuronectes platessa</name>
    <name type="common">European plaice</name>
    <dbReference type="NCBI Taxonomy" id="8262"/>
    <lineage>
        <taxon>Eukaryota</taxon>
        <taxon>Metazoa</taxon>
        <taxon>Chordata</taxon>
        <taxon>Craniata</taxon>
        <taxon>Vertebrata</taxon>
        <taxon>Euteleostomi</taxon>
        <taxon>Actinopterygii</taxon>
        <taxon>Neopterygii</taxon>
        <taxon>Teleostei</taxon>
        <taxon>Neoteleostei</taxon>
        <taxon>Acanthomorphata</taxon>
        <taxon>Carangaria</taxon>
        <taxon>Pleuronectiformes</taxon>
        <taxon>Pleuronectoidei</taxon>
        <taxon>Pleuronectidae</taxon>
        <taxon>Pleuronectes</taxon>
    </lineage>
</organism>
<reference evidence="1" key="1">
    <citation type="submission" date="2020-03" db="EMBL/GenBank/DDBJ databases">
        <authorList>
            <person name="Weist P."/>
        </authorList>
    </citation>
    <scope>NUCLEOTIDE SEQUENCE</scope>
</reference>
<protein>
    <submittedName>
        <fullName evidence="1">Uncharacterized protein</fullName>
    </submittedName>
</protein>
<evidence type="ECO:0000313" key="1">
    <source>
        <dbReference type="EMBL" id="CAB1434014.1"/>
    </source>
</evidence>
<evidence type="ECO:0000313" key="2">
    <source>
        <dbReference type="Proteomes" id="UP001153269"/>
    </source>
</evidence>
<dbReference type="Proteomes" id="UP001153269">
    <property type="component" value="Unassembled WGS sequence"/>
</dbReference>